<evidence type="ECO:0000313" key="7">
    <source>
        <dbReference type="Proteomes" id="UP000792457"/>
    </source>
</evidence>
<dbReference type="SUPFAM" id="SSF100895">
    <property type="entry name" value="Kazal-type serine protease inhibitors"/>
    <property type="match status" value="1"/>
</dbReference>
<dbReference type="InterPro" id="IPR002350">
    <property type="entry name" value="Kazal_dom"/>
</dbReference>
<evidence type="ECO:0000259" key="5">
    <source>
        <dbReference type="PROSITE" id="PS51465"/>
    </source>
</evidence>
<feature type="domain" description="Kazal-like" evidence="5">
    <location>
        <begin position="40"/>
        <end position="112"/>
    </location>
</feature>
<reference evidence="6" key="2">
    <citation type="submission" date="2017-10" db="EMBL/GenBank/DDBJ databases">
        <title>Ladona fulva Genome sequencing and assembly.</title>
        <authorList>
            <person name="Murali S."/>
            <person name="Richards S."/>
            <person name="Bandaranaike D."/>
            <person name="Bellair M."/>
            <person name="Blankenburg K."/>
            <person name="Chao H."/>
            <person name="Dinh H."/>
            <person name="Doddapaneni H."/>
            <person name="Dugan-Rocha S."/>
            <person name="Elkadiri S."/>
            <person name="Gnanaolivu R."/>
            <person name="Hernandez B."/>
            <person name="Skinner E."/>
            <person name="Javaid M."/>
            <person name="Lee S."/>
            <person name="Li M."/>
            <person name="Ming W."/>
            <person name="Munidasa M."/>
            <person name="Muniz J."/>
            <person name="Nguyen L."/>
            <person name="Hughes D."/>
            <person name="Osuji N."/>
            <person name="Pu L.-L."/>
            <person name="Puazo M."/>
            <person name="Qu C."/>
            <person name="Quiroz J."/>
            <person name="Raj R."/>
            <person name="Weissenberger G."/>
            <person name="Xin Y."/>
            <person name="Zou X."/>
            <person name="Han Y."/>
            <person name="Worley K."/>
            <person name="Muzny D."/>
            <person name="Gibbs R."/>
        </authorList>
    </citation>
    <scope>NUCLEOTIDE SEQUENCE</scope>
    <source>
        <strain evidence="6">Sampled in the wild</strain>
    </source>
</reference>
<dbReference type="OrthoDB" id="88467at2759"/>
<organism evidence="6 7">
    <name type="scientific">Ladona fulva</name>
    <name type="common">Scarce chaser dragonfly</name>
    <name type="synonym">Libellula fulva</name>
    <dbReference type="NCBI Taxonomy" id="123851"/>
    <lineage>
        <taxon>Eukaryota</taxon>
        <taxon>Metazoa</taxon>
        <taxon>Ecdysozoa</taxon>
        <taxon>Arthropoda</taxon>
        <taxon>Hexapoda</taxon>
        <taxon>Insecta</taxon>
        <taxon>Pterygota</taxon>
        <taxon>Palaeoptera</taxon>
        <taxon>Odonata</taxon>
        <taxon>Epiprocta</taxon>
        <taxon>Anisoptera</taxon>
        <taxon>Libelluloidea</taxon>
        <taxon>Libellulidae</taxon>
        <taxon>Ladona</taxon>
    </lineage>
</organism>
<dbReference type="EMBL" id="KZ308201">
    <property type="protein sequence ID" value="KAG8224572.1"/>
    <property type="molecule type" value="Genomic_DNA"/>
</dbReference>
<proteinExistence type="predicted"/>
<sequence length="137" mass="14023">MAHYNPTGISIFSSCIILFAGVNPCVGVSCGPGQSCIIDRYGIARCECPPECEPVLRPVCGSDGATYDSPCALTRAACLLAAAAASAASQDSGDPPNTALLPALAHPGPCVISFTYVPVTPTVYGTSPGRKMVFDIQ</sequence>
<keyword evidence="7" id="KW-1185">Reference proteome</keyword>
<keyword evidence="4" id="KW-0732">Signal</keyword>
<evidence type="ECO:0000256" key="2">
    <source>
        <dbReference type="ARBA" id="ARBA00022900"/>
    </source>
</evidence>
<gene>
    <name evidence="6" type="ORF">J437_LFUL003091</name>
</gene>
<evidence type="ECO:0000256" key="3">
    <source>
        <dbReference type="ARBA" id="ARBA00023157"/>
    </source>
</evidence>
<dbReference type="GO" id="GO:0030154">
    <property type="term" value="P:cell differentiation"/>
    <property type="evidence" value="ECO:0007669"/>
    <property type="project" value="TreeGrafter"/>
</dbReference>
<dbReference type="AlphaFoldDB" id="A0A8K0NWS8"/>
<dbReference type="InterPro" id="IPR036058">
    <property type="entry name" value="Kazal_dom_sf"/>
</dbReference>
<dbReference type="InterPro" id="IPR050653">
    <property type="entry name" value="Prot_Inhib_GrowthFact_Antg"/>
</dbReference>
<keyword evidence="3" id="KW-1015">Disulfide bond</keyword>
<dbReference type="Proteomes" id="UP000792457">
    <property type="component" value="Unassembled WGS sequence"/>
</dbReference>
<name>A0A8K0NWS8_LADFU</name>
<keyword evidence="1" id="KW-0646">Protease inhibitor</keyword>
<evidence type="ECO:0000313" key="6">
    <source>
        <dbReference type="EMBL" id="KAG8224572.1"/>
    </source>
</evidence>
<dbReference type="PANTHER" id="PTHR10913:SF45">
    <property type="entry name" value="FOLLISTATIN, ISOFORM A-RELATED"/>
    <property type="match status" value="1"/>
</dbReference>
<dbReference type="Gene3D" id="3.30.60.30">
    <property type="match status" value="1"/>
</dbReference>
<reference evidence="6" key="1">
    <citation type="submission" date="2013-04" db="EMBL/GenBank/DDBJ databases">
        <authorList>
            <person name="Qu J."/>
            <person name="Murali S.C."/>
            <person name="Bandaranaike D."/>
            <person name="Bellair M."/>
            <person name="Blankenburg K."/>
            <person name="Chao H."/>
            <person name="Dinh H."/>
            <person name="Doddapaneni H."/>
            <person name="Downs B."/>
            <person name="Dugan-Rocha S."/>
            <person name="Elkadiri S."/>
            <person name="Gnanaolivu R.D."/>
            <person name="Hernandez B."/>
            <person name="Javaid M."/>
            <person name="Jayaseelan J.C."/>
            <person name="Lee S."/>
            <person name="Li M."/>
            <person name="Ming W."/>
            <person name="Munidasa M."/>
            <person name="Muniz J."/>
            <person name="Nguyen L."/>
            <person name="Ongeri F."/>
            <person name="Osuji N."/>
            <person name="Pu L.-L."/>
            <person name="Puazo M."/>
            <person name="Qu C."/>
            <person name="Quiroz J."/>
            <person name="Raj R."/>
            <person name="Weissenberger G."/>
            <person name="Xin Y."/>
            <person name="Zou X."/>
            <person name="Han Y."/>
            <person name="Richards S."/>
            <person name="Worley K."/>
            <person name="Muzny D."/>
            <person name="Gibbs R."/>
        </authorList>
    </citation>
    <scope>NUCLEOTIDE SEQUENCE</scope>
    <source>
        <strain evidence="6">Sampled in the wild</strain>
    </source>
</reference>
<dbReference type="SMART" id="SM00280">
    <property type="entry name" value="KAZAL"/>
    <property type="match status" value="1"/>
</dbReference>
<comment type="caution">
    <text evidence="6">The sequence shown here is derived from an EMBL/GenBank/DDBJ whole genome shotgun (WGS) entry which is preliminary data.</text>
</comment>
<accession>A0A8K0NWS8</accession>
<dbReference type="PANTHER" id="PTHR10913">
    <property type="entry name" value="FOLLISTATIN-RELATED"/>
    <property type="match status" value="1"/>
</dbReference>
<evidence type="ECO:0000256" key="4">
    <source>
        <dbReference type="SAM" id="SignalP"/>
    </source>
</evidence>
<dbReference type="Pfam" id="PF07648">
    <property type="entry name" value="Kazal_2"/>
    <property type="match status" value="1"/>
</dbReference>
<feature type="signal peptide" evidence="4">
    <location>
        <begin position="1"/>
        <end position="27"/>
    </location>
</feature>
<feature type="chain" id="PRO_5035470475" description="Kazal-like domain-containing protein" evidence="4">
    <location>
        <begin position="28"/>
        <end position="137"/>
    </location>
</feature>
<evidence type="ECO:0000256" key="1">
    <source>
        <dbReference type="ARBA" id="ARBA00022690"/>
    </source>
</evidence>
<dbReference type="GO" id="GO:0005576">
    <property type="term" value="C:extracellular region"/>
    <property type="evidence" value="ECO:0007669"/>
    <property type="project" value="TreeGrafter"/>
</dbReference>
<protein>
    <recommendedName>
        <fullName evidence="5">Kazal-like domain-containing protein</fullName>
    </recommendedName>
</protein>
<dbReference type="PROSITE" id="PS51465">
    <property type="entry name" value="KAZAL_2"/>
    <property type="match status" value="1"/>
</dbReference>
<keyword evidence="2" id="KW-0722">Serine protease inhibitor</keyword>